<evidence type="ECO:0000259" key="2">
    <source>
        <dbReference type="Pfam" id="PF14498"/>
    </source>
</evidence>
<dbReference type="InterPro" id="IPR049053">
    <property type="entry name" value="AFCA-like_C"/>
</dbReference>
<dbReference type="Gene3D" id="1.50.10.10">
    <property type="match status" value="1"/>
</dbReference>
<keyword evidence="1" id="KW-0175">Coiled coil</keyword>
<accession>A0A7L8AIB1</accession>
<feature type="coiled-coil region" evidence="1">
    <location>
        <begin position="578"/>
        <end position="605"/>
    </location>
</feature>
<dbReference type="GO" id="GO:0004560">
    <property type="term" value="F:alpha-L-fucosidase activity"/>
    <property type="evidence" value="ECO:0007669"/>
    <property type="project" value="InterPro"/>
</dbReference>
<sequence length="811" mass="91050">MNTKKSNFHLLKLLTISFLLFLTACKKTENTEDYNSLKLWYKQPALASAVDSPNGWKDDPEWLKSLPLGNGALGAMVFGDVNKERIQLNEESMWSGSPNNDDNPAAFPAQAEIRKLLFEGKYKEATLLTQQTQVCVGHGSGHGNGAEVPFGCFQTMGDLWIDFNKNSDYEDYNRELDLDDAVVRVSYKQDGVNYKREIFVSEPDQVMVVKLTADTPGKISFKSTMSRPEKFETSANGDQLIMKGALSDGKGGTNLEYLTRLSAVNKNGSIKYEGKNLIVENADEVTLFLTASTDYLLEFPTYKGRDYKNITETNLQKAKKTSYKELLKRHKNEYQKYYKRVDFKITSSALDTIPTDVRLKNVRAKKEDLRMVELLFQYGRYLLISSSRPGTLPANLQGIWANKIQTPWNGDFHTDVNIQMNYWLAESTNLGEMHLPLFDLMETLKDAGKSTAKIHYNADGWVLHPITNAWGFTAPGEESSWGMHLGGGAWLTTHLMEHYYYTLDKKFLEERFPILKTSTQFYLDWLIPDPKTGELISGPSVSPENSFLAPDGSNSKICMAPSHDQQVIWQLFKNYIDASEALGINDELLQKVKKAQQNLAQTQIGSDGRLMEWQEEFKELEPGHRHISHLFALHPGYQIDVVKTPVYAEAARKSLDYRIENGGGHTGWSAAWLINQYARLGDGENANKSLKTVLSKSTSPNLFGLHPPFQMDANFGTSSGIAEMLLQSQSGEIRLLPALPNDWKDGYVKGLSARGGFVVDLSWKVGKLESVRVFSKNGGACILEHNGKQISIETEAGLEYFPLKDGKNFGA</sequence>
<dbReference type="InterPro" id="IPR054363">
    <property type="entry name" value="GH95_cat"/>
</dbReference>
<dbReference type="PANTHER" id="PTHR31084:SF0">
    <property type="entry name" value="ALPHA-L-FUCOSIDASE 2"/>
    <property type="match status" value="1"/>
</dbReference>
<dbReference type="SUPFAM" id="SSF48208">
    <property type="entry name" value="Six-hairpin glycosidases"/>
    <property type="match status" value="1"/>
</dbReference>
<protein>
    <submittedName>
        <fullName evidence="5">Glycoside hydrolase family 95 protein</fullName>
    </submittedName>
</protein>
<name>A0A7L8AIB1_9FLAO</name>
<dbReference type="RefSeq" id="WP_088352915.1">
    <property type="nucleotide sequence ID" value="NZ_CP061813.1"/>
</dbReference>
<dbReference type="InterPro" id="IPR012341">
    <property type="entry name" value="6hp_glycosidase-like_sf"/>
</dbReference>
<gene>
    <name evidence="5" type="ORF">H9I45_04735</name>
</gene>
<feature type="domain" description="Glycosyl hydrolase family 95 catalytic" evidence="4">
    <location>
        <begin position="322"/>
        <end position="725"/>
    </location>
</feature>
<dbReference type="EMBL" id="CP061813">
    <property type="protein sequence ID" value="QOD61756.1"/>
    <property type="molecule type" value="Genomic_DNA"/>
</dbReference>
<organism evidence="5 6">
    <name type="scientific">Polaribacter haliotis</name>
    <dbReference type="NCBI Taxonomy" id="1888915"/>
    <lineage>
        <taxon>Bacteria</taxon>
        <taxon>Pseudomonadati</taxon>
        <taxon>Bacteroidota</taxon>
        <taxon>Flavobacteriia</taxon>
        <taxon>Flavobacteriales</taxon>
        <taxon>Flavobacteriaceae</taxon>
    </lineage>
</organism>
<dbReference type="Pfam" id="PF22124">
    <property type="entry name" value="Glyco_hydro_95_cat"/>
    <property type="match status" value="1"/>
</dbReference>
<dbReference type="AlphaFoldDB" id="A0A7L8AIB1"/>
<dbReference type="FunFam" id="1.50.10.10:FF:000028">
    <property type="entry name" value="Alpha-L-fucosidase 2"/>
    <property type="match status" value="1"/>
</dbReference>
<dbReference type="PROSITE" id="PS51257">
    <property type="entry name" value="PROKAR_LIPOPROTEIN"/>
    <property type="match status" value="1"/>
</dbReference>
<evidence type="ECO:0000256" key="1">
    <source>
        <dbReference type="SAM" id="Coils"/>
    </source>
</evidence>
<keyword evidence="5" id="KW-0378">Hydrolase</keyword>
<evidence type="ECO:0000259" key="4">
    <source>
        <dbReference type="Pfam" id="PF22124"/>
    </source>
</evidence>
<dbReference type="Pfam" id="PF21307">
    <property type="entry name" value="Glyco_hydro_95_C"/>
    <property type="match status" value="1"/>
</dbReference>
<evidence type="ECO:0000313" key="5">
    <source>
        <dbReference type="EMBL" id="QOD61756.1"/>
    </source>
</evidence>
<dbReference type="GO" id="GO:0005975">
    <property type="term" value="P:carbohydrate metabolic process"/>
    <property type="evidence" value="ECO:0007669"/>
    <property type="project" value="InterPro"/>
</dbReference>
<dbReference type="PANTHER" id="PTHR31084">
    <property type="entry name" value="ALPHA-L-FUCOSIDASE 2"/>
    <property type="match status" value="1"/>
</dbReference>
<dbReference type="InterPro" id="IPR008928">
    <property type="entry name" value="6-hairpin_glycosidase_sf"/>
</dbReference>
<feature type="domain" description="Alpha fucosidase A-like C-terminal" evidence="3">
    <location>
        <begin position="727"/>
        <end position="794"/>
    </location>
</feature>
<evidence type="ECO:0000313" key="6">
    <source>
        <dbReference type="Proteomes" id="UP000516764"/>
    </source>
</evidence>
<dbReference type="KEGG" id="phal:H9I45_04735"/>
<evidence type="ECO:0000259" key="3">
    <source>
        <dbReference type="Pfam" id="PF21307"/>
    </source>
</evidence>
<dbReference type="Pfam" id="PF14498">
    <property type="entry name" value="Glyco_hyd_65N_2"/>
    <property type="match status" value="1"/>
</dbReference>
<proteinExistence type="predicted"/>
<dbReference type="PIRSF" id="PIRSF007663">
    <property type="entry name" value="UCP007663"/>
    <property type="match status" value="1"/>
</dbReference>
<keyword evidence="6" id="KW-1185">Reference proteome</keyword>
<dbReference type="InterPro" id="IPR016518">
    <property type="entry name" value="Alpha-L-fucosidase"/>
</dbReference>
<feature type="domain" description="Glycosyl hydrolase family 95 N-terminal" evidence="2">
    <location>
        <begin position="39"/>
        <end position="295"/>
    </location>
</feature>
<reference evidence="5 6" key="1">
    <citation type="journal article" date="2016" name="Int. J. Syst. Evol. Microbiol.">
        <title>Polaribacter haliotis sp. nov., isolated from the gut of abalone Haliotis discus hannai.</title>
        <authorList>
            <person name="Kim Y.O."/>
            <person name="Park I.S."/>
            <person name="Park S."/>
            <person name="Nam B.H."/>
            <person name="Park J.M."/>
            <person name="Kim D.G."/>
            <person name="Yoon J.H."/>
        </authorList>
    </citation>
    <scope>NUCLEOTIDE SEQUENCE [LARGE SCALE GENOMIC DNA]</scope>
    <source>
        <strain evidence="5 6">KCTC 52418</strain>
    </source>
</reference>
<dbReference type="Proteomes" id="UP000516764">
    <property type="component" value="Chromosome"/>
</dbReference>
<dbReference type="InterPro" id="IPR027414">
    <property type="entry name" value="GH95_N_dom"/>
</dbReference>
<dbReference type="OrthoDB" id="9802600at2"/>